<feature type="transmembrane region" description="Helical" evidence="9">
    <location>
        <begin position="415"/>
        <end position="435"/>
    </location>
</feature>
<keyword evidence="2" id="KW-0813">Transport</keyword>
<dbReference type="SUPFAM" id="SSF81324">
    <property type="entry name" value="Voltage-gated potassium channels"/>
    <property type="match status" value="1"/>
</dbReference>
<dbReference type="PRINTS" id="PR00169">
    <property type="entry name" value="KCHANNEL"/>
</dbReference>
<gene>
    <name evidence="11" type="primary">Sh</name>
    <name evidence="11" type="ORF">AWC38_SpisGene1198</name>
</gene>
<dbReference type="STRING" id="50429.A0A2B4SX93"/>
<keyword evidence="7" id="KW-0407">Ion channel</keyword>
<proteinExistence type="predicted"/>
<keyword evidence="12" id="KW-1185">Reference proteome</keyword>
<evidence type="ECO:0000256" key="2">
    <source>
        <dbReference type="ARBA" id="ARBA00022448"/>
    </source>
</evidence>
<name>A0A2B4SX93_STYPI</name>
<dbReference type="EMBL" id="LSMT01000007">
    <property type="protein sequence ID" value="PFX33946.1"/>
    <property type="molecule type" value="Genomic_DNA"/>
</dbReference>
<evidence type="ECO:0000313" key="12">
    <source>
        <dbReference type="Proteomes" id="UP000225706"/>
    </source>
</evidence>
<dbReference type="PANTHER" id="PTHR11537">
    <property type="entry name" value="VOLTAGE-GATED POTASSIUM CHANNEL"/>
    <property type="match status" value="1"/>
</dbReference>
<evidence type="ECO:0000256" key="9">
    <source>
        <dbReference type="SAM" id="Phobius"/>
    </source>
</evidence>
<dbReference type="GO" id="GO:0008076">
    <property type="term" value="C:voltage-gated potassium channel complex"/>
    <property type="evidence" value="ECO:0007669"/>
    <property type="project" value="InterPro"/>
</dbReference>
<evidence type="ECO:0000256" key="8">
    <source>
        <dbReference type="SAM" id="MobiDB-lite"/>
    </source>
</evidence>
<organism evidence="11 12">
    <name type="scientific">Stylophora pistillata</name>
    <name type="common">Smooth cauliflower coral</name>
    <dbReference type="NCBI Taxonomy" id="50429"/>
    <lineage>
        <taxon>Eukaryota</taxon>
        <taxon>Metazoa</taxon>
        <taxon>Cnidaria</taxon>
        <taxon>Anthozoa</taxon>
        <taxon>Hexacorallia</taxon>
        <taxon>Scleractinia</taxon>
        <taxon>Astrocoeniina</taxon>
        <taxon>Pocilloporidae</taxon>
        <taxon>Stylophora</taxon>
    </lineage>
</organism>
<dbReference type="GO" id="GO:0005251">
    <property type="term" value="F:delayed rectifier potassium channel activity"/>
    <property type="evidence" value="ECO:0007669"/>
    <property type="project" value="TreeGrafter"/>
</dbReference>
<accession>A0A2B4SX93</accession>
<evidence type="ECO:0000256" key="7">
    <source>
        <dbReference type="ARBA" id="ARBA00023303"/>
    </source>
</evidence>
<feature type="compositionally biased region" description="Basic and acidic residues" evidence="8">
    <location>
        <begin position="142"/>
        <end position="154"/>
    </location>
</feature>
<evidence type="ECO:0000256" key="3">
    <source>
        <dbReference type="ARBA" id="ARBA00022692"/>
    </source>
</evidence>
<evidence type="ECO:0000256" key="5">
    <source>
        <dbReference type="ARBA" id="ARBA00023065"/>
    </source>
</evidence>
<feature type="domain" description="Potassium channel" evidence="10">
    <location>
        <begin position="205"/>
        <end position="254"/>
    </location>
</feature>
<comment type="caution">
    <text evidence="11">The sequence shown here is derived from an EMBL/GenBank/DDBJ whole genome shotgun (WGS) entry which is preliminary data.</text>
</comment>
<dbReference type="Pfam" id="PF07885">
    <property type="entry name" value="Ion_trans_2"/>
    <property type="match status" value="1"/>
</dbReference>
<comment type="subcellular location">
    <subcellularLocation>
        <location evidence="1">Membrane</location>
        <topology evidence="1">Multi-pass membrane protein</topology>
    </subcellularLocation>
</comment>
<evidence type="ECO:0000256" key="4">
    <source>
        <dbReference type="ARBA" id="ARBA00022989"/>
    </source>
</evidence>
<dbReference type="InterPro" id="IPR028325">
    <property type="entry name" value="VG_K_chnl"/>
</dbReference>
<keyword evidence="6 9" id="KW-0472">Membrane</keyword>
<sequence>MKSTASELKPFQRRSTGEILGQARREERIGVPSGVKKLFERNDRGAIVKEYHTESELLNGLMNDNVAMIMLFDCDTEEMEKKLPRLTIVDVFEGYLNVTVNFTVQEGYKDLEHCFQTTKRETRKSYEHEEMGDYDRDDEREDMQKTRKADDVDIEKGVSDTELRASISSKVRVRELSTPSLDHEIEDYKANSGHFPNSFWRGVRDGWWWAVVTMTTVGYSDKVPKSSRAQVYASLWMIIGMLMMSTITAQISSSVTAEGFHRLDDMFGDKIGVPSGVKKLFERNDRGAIVKEYHTESELLNGLMNDNVAMIMLFDCDTEEMEKKLPRLTIVDVFEGYLNVTVNFTVQEGYKDLEHCFQTTKRETRKSYEHEEMGDYDRDDEREDMQNSCFEKYSHGKNRHNMKQGSSERGVEPNLFILLAFAGILVIFLLIGYLWNVYMKKTRKADDVDIEKGVSDTELRASISSKVRVRELSTPSLDHEIEV</sequence>
<keyword evidence="3 9" id="KW-0812">Transmembrane</keyword>
<dbReference type="GO" id="GO:0001508">
    <property type="term" value="P:action potential"/>
    <property type="evidence" value="ECO:0007669"/>
    <property type="project" value="TreeGrafter"/>
</dbReference>
<protein>
    <submittedName>
        <fullName evidence="11">Potassium voltage-gated channel protein Shaker</fullName>
    </submittedName>
</protein>
<dbReference type="PANTHER" id="PTHR11537:SF252">
    <property type="entry name" value="POTASSIUM VOLTAGE-GATED CHANNEL PROTEIN SHAW"/>
    <property type="match status" value="1"/>
</dbReference>
<evidence type="ECO:0000313" key="11">
    <source>
        <dbReference type="EMBL" id="PFX33946.1"/>
    </source>
</evidence>
<dbReference type="Proteomes" id="UP000225706">
    <property type="component" value="Unassembled WGS sequence"/>
</dbReference>
<evidence type="ECO:0000256" key="6">
    <source>
        <dbReference type="ARBA" id="ARBA00023136"/>
    </source>
</evidence>
<dbReference type="AlphaFoldDB" id="A0A2B4SX93"/>
<dbReference type="OrthoDB" id="5975586at2759"/>
<feature type="region of interest" description="Disordered" evidence="8">
    <location>
        <begin position="125"/>
        <end position="154"/>
    </location>
</feature>
<dbReference type="InterPro" id="IPR013099">
    <property type="entry name" value="K_chnl_dom"/>
</dbReference>
<evidence type="ECO:0000259" key="10">
    <source>
        <dbReference type="Pfam" id="PF07885"/>
    </source>
</evidence>
<evidence type="ECO:0000256" key="1">
    <source>
        <dbReference type="ARBA" id="ARBA00004141"/>
    </source>
</evidence>
<reference evidence="12" key="1">
    <citation type="journal article" date="2017" name="bioRxiv">
        <title>Comparative analysis of the genomes of Stylophora pistillata and Acropora digitifera provides evidence for extensive differences between species of corals.</title>
        <authorList>
            <person name="Voolstra C.R."/>
            <person name="Li Y."/>
            <person name="Liew Y.J."/>
            <person name="Baumgarten S."/>
            <person name="Zoccola D."/>
            <person name="Flot J.-F."/>
            <person name="Tambutte S."/>
            <person name="Allemand D."/>
            <person name="Aranda M."/>
        </authorList>
    </citation>
    <scope>NUCLEOTIDE SEQUENCE [LARGE SCALE GENOMIC DNA]</scope>
</reference>
<dbReference type="Gene3D" id="1.10.287.70">
    <property type="match status" value="1"/>
</dbReference>
<feature type="compositionally biased region" description="Basic and acidic residues" evidence="8">
    <location>
        <begin position="125"/>
        <end position="134"/>
    </location>
</feature>
<keyword evidence="4 9" id="KW-1133">Transmembrane helix</keyword>
<keyword evidence="5" id="KW-0406">Ion transport</keyword>